<dbReference type="AlphaFoldDB" id="A0A078B6K2"/>
<accession>A0A078B6K2</accession>
<protein>
    <submittedName>
        <fullName evidence="1">Uncharacterized protein</fullName>
    </submittedName>
</protein>
<keyword evidence="2" id="KW-1185">Reference proteome</keyword>
<reference evidence="1 2" key="1">
    <citation type="submission" date="2014-06" db="EMBL/GenBank/DDBJ databases">
        <authorList>
            <person name="Swart Estienne"/>
        </authorList>
    </citation>
    <scope>NUCLEOTIDE SEQUENCE [LARGE SCALE GENOMIC DNA]</scope>
    <source>
        <strain evidence="1 2">130c</strain>
    </source>
</reference>
<evidence type="ECO:0000313" key="1">
    <source>
        <dbReference type="EMBL" id="CDW90004.1"/>
    </source>
</evidence>
<proteinExistence type="predicted"/>
<sequence length="469" mass="56795">MIQRNNDQSDLDYQWIFQKYQEVDYSIAENRKIPIIFNYKKQNVTLGGYYILPHKNWMIIEYQLDEYKDIYFFEVYDQNTRELIKTFEFEDCKIAIHYRRFNDVDYIFYQKQRSFILVKLDDLEDREQKQLIKFNFQEDVQIQRAWILDESTITMKCKIVNQRRQFVFKLDKFITQITNDQIVQFNINIISQGNYQKVVSQTNKEIFLRDEQQSYFQLPCGFTDSFDQNVLINHFLFYKNSKTLFINKNTLEVEKTIDKIFHVVNHKGHYEYLMDSDLNLYTIEKAGNMNLTKVHQLSQNIVQQFRQVVTTPNKIFVEYKLKTQISIVQVYDARTLKLLNEINEPDGANIEIDASNTSLYFLFQNNQFEFFDLNKNYDYFKDVQPFIFQGQQILKNQIIRNLNNYLIYDLKTNDSIIVQDMMSGKCREITKEHEKNCLEYLSFDQNFLNDSEFYEKIITYQYGRLKKII</sequence>
<dbReference type="EMBL" id="CCKQ01018068">
    <property type="protein sequence ID" value="CDW90004.1"/>
    <property type="molecule type" value="Genomic_DNA"/>
</dbReference>
<dbReference type="Proteomes" id="UP000039865">
    <property type="component" value="Unassembled WGS sequence"/>
</dbReference>
<name>A0A078B6K2_STYLE</name>
<evidence type="ECO:0000313" key="2">
    <source>
        <dbReference type="Proteomes" id="UP000039865"/>
    </source>
</evidence>
<gene>
    <name evidence="1" type="primary">Contig15191.g16181</name>
    <name evidence="1" type="ORF">STYLEM_19144</name>
</gene>
<dbReference type="InParanoid" id="A0A078B6K2"/>
<organism evidence="1 2">
    <name type="scientific">Stylonychia lemnae</name>
    <name type="common">Ciliate</name>
    <dbReference type="NCBI Taxonomy" id="5949"/>
    <lineage>
        <taxon>Eukaryota</taxon>
        <taxon>Sar</taxon>
        <taxon>Alveolata</taxon>
        <taxon>Ciliophora</taxon>
        <taxon>Intramacronucleata</taxon>
        <taxon>Spirotrichea</taxon>
        <taxon>Stichotrichia</taxon>
        <taxon>Sporadotrichida</taxon>
        <taxon>Oxytrichidae</taxon>
        <taxon>Stylonychinae</taxon>
        <taxon>Stylonychia</taxon>
    </lineage>
</organism>